<protein>
    <submittedName>
        <fullName evidence="1">Uncharacterized protein</fullName>
    </submittedName>
</protein>
<comment type="caution">
    <text evidence="1">The sequence shown here is derived from an EMBL/GenBank/DDBJ whole genome shotgun (WGS) entry which is preliminary data.</text>
</comment>
<sequence length="220" mass="26128">MCLALWPVRIRLFHQPNKCACLIYRTDVEAYFSISDLWHWWIEWEFQEMNDSVSAQMRTYLFDRIFRISLYCIISLLNFYNSYICMCARTCQSFPKLERHFDWSRLYRSDSIGSDLLSLQAIGRQAQCVLYEKFNSTKSITNRGNSMSKLIVTIRFLDPSTSILSTMSYRIKSKGFSSHSAACYFIPQKAKLWRLFIKAMRKKVRFDEEKRWGTYASLHG</sequence>
<evidence type="ECO:0000313" key="2">
    <source>
        <dbReference type="Proteomes" id="UP000053237"/>
    </source>
</evidence>
<dbReference type="AlphaFoldDB" id="A0A024G9H3"/>
<dbReference type="EMBL" id="CAIX01000050">
    <property type="protein sequence ID" value="CCI43526.1"/>
    <property type="molecule type" value="Genomic_DNA"/>
</dbReference>
<evidence type="ECO:0000313" key="1">
    <source>
        <dbReference type="EMBL" id="CCI43526.1"/>
    </source>
</evidence>
<accession>A0A024G9H3</accession>
<gene>
    <name evidence="1" type="ORF">BN9_043100</name>
</gene>
<keyword evidence="2" id="KW-1185">Reference proteome</keyword>
<proteinExistence type="predicted"/>
<name>A0A024G9H3_9STRA</name>
<reference evidence="1 2" key="1">
    <citation type="submission" date="2012-05" db="EMBL/GenBank/DDBJ databases">
        <title>Recombination and specialization in a pathogen metapopulation.</title>
        <authorList>
            <person name="Gardiner A."/>
            <person name="Kemen E."/>
            <person name="Schultz-Larsen T."/>
            <person name="MacLean D."/>
            <person name="Van Oosterhout C."/>
            <person name="Jones J.D.G."/>
        </authorList>
    </citation>
    <scope>NUCLEOTIDE SEQUENCE [LARGE SCALE GENOMIC DNA]</scope>
    <source>
        <strain evidence="1 2">Ac Nc2</strain>
    </source>
</reference>
<dbReference type="InParanoid" id="A0A024G9H3"/>
<organism evidence="1 2">
    <name type="scientific">Albugo candida</name>
    <dbReference type="NCBI Taxonomy" id="65357"/>
    <lineage>
        <taxon>Eukaryota</taxon>
        <taxon>Sar</taxon>
        <taxon>Stramenopiles</taxon>
        <taxon>Oomycota</taxon>
        <taxon>Peronosporomycetes</taxon>
        <taxon>Albuginales</taxon>
        <taxon>Albuginaceae</taxon>
        <taxon>Albugo</taxon>
    </lineage>
</organism>
<dbReference type="Proteomes" id="UP000053237">
    <property type="component" value="Unassembled WGS sequence"/>
</dbReference>